<protein>
    <submittedName>
        <fullName evidence="1">Uncharacterized protein</fullName>
    </submittedName>
</protein>
<reference evidence="1 2" key="1">
    <citation type="submission" date="2019-02" db="EMBL/GenBank/DDBJ databases">
        <title>Deep-cultivation of Planctomycetes and their phenomic and genomic characterization uncovers novel biology.</title>
        <authorList>
            <person name="Wiegand S."/>
            <person name="Jogler M."/>
            <person name="Boedeker C."/>
            <person name="Pinto D."/>
            <person name="Vollmers J."/>
            <person name="Rivas-Marin E."/>
            <person name="Kohn T."/>
            <person name="Peeters S.H."/>
            <person name="Heuer A."/>
            <person name="Rast P."/>
            <person name="Oberbeckmann S."/>
            <person name="Bunk B."/>
            <person name="Jeske O."/>
            <person name="Meyerdierks A."/>
            <person name="Storesund J.E."/>
            <person name="Kallscheuer N."/>
            <person name="Luecker S."/>
            <person name="Lage O.M."/>
            <person name="Pohl T."/>
            <person name="Merkel B.J."/>
            <person name="Hornburger P."/>
            <person name="Mueller R.-W."/>
            <person name="Bruemmer F."/>
            <person name="Labrenz M."/>
            <person name="Spormann A.M."/>
            <person name="Op den Camp H."/>
            <person name="Overmann J."/>
            <person name="Amann R."/>
            <person name="Jetten M.S.M."/>
            <person name="Mascher T."/>
            <person name="Medema M.H."/>
            <person name="Devos D.P."/>
            <person name="Kaster A.-K."/>
            <person name="Ovreas L."/>
            <person name="Rohde M."/>
            <person name="Galperin M.Y."/>
            <person name="Jogler C."/>
        </authorList>
    </citation>
    <scope>NUCLEOTIDE SEQUENCE [LARGE SCALE GENOMIC DNA]</scope>
    <source>
        <strain evidence="1 2">Mal4</strain>
    </source>
</reference>
<evidence type="ECO:0000313" key="1">
    <source>
        <dbReference type="EMBL" id="QDU40968.1"/>
    </source>
</evidence>
<sequence length="53" mass="6243">MVGRWDAWKARGATRVAKQRERLGFQRCGRAEAGPEEAANVLRQNLPWRYQDW</sequence>
<proteinExistence type="predicted"/>
<name>A0A517ZET0_9PLAN</name>
<dbReference type="AlphaFoldDB" id="A0A517ZET0"/>
<dbReference type="Proteomes" id="UP000320496">
    <property type="component" value="Chromosome"/>
</dbReference>
<keyword evidence="2" id="KW-1185">Reference proteome</keyword>
<organism evidence="1 2">
    <name type="scientific">Maioricimonas rarisocia</name>
    <dbReference type="NCBI Taxonomy" id="2528026"/>
    <lineage>
        <taxon>Bacteria</taxon>
        <taxon>Pseudomonadati</taxon>
        <taxon>Planctomycetota</taxon>
        <taxon>Planctomycetia</taxon>
        <taxon>Planctomycetales</taxon>
        <taxon>Planctomycetaceae</taxon>
        <taxon>Maioricimonas</taxon>
    </lineage>
</organism>
<gene>
    <name evidence="1" type="ORF">Mal4_53310</name>
</gene>
<dbReference type="EMBL" id="CP036275">
    <property type="protein sequence ID" value="QDU40968.1"/>
    <property type="molecule type" value="Genomic_DNA"/>
</dbReference>
<accession>A0A517ZET0</accession>
<dbReference type="KEGG" id="mri:Mal4_53310"/>
<evidence type="ECO:0000313" key="2">
    <source>
        <dbReference type="Proteomes" id="UP000320496"/>
    </source>
</evidence>